<dbReference type="OrthoDB" id="4772757at2759"/>
<keyword evidence="1" id="KW-0677">Repeat</keyword>
<dbReference type="InterPro" id="IPR027417">
    <property type="entry name" value="P-loop_NTPase"/>
</dbReference>
<dbReference type="Pfam" id="PF24883">
    <property type="entry name" value="NPHP3_N"/>
    <property type="match status" value="1"/>
</dbReference>
<feature type="region of interest" description="Disordered" evidence="2">
    <location>
        <begin position="1389"/>
        <end position="1418"/>
    </location>
</feature>
<dbReference type="InterPro" id="IPR056884">
    <property type="entry name" value="NPHP3-like_N"/>
</dbReference>
<name>A0A2K0T360_9HYPO</name>
<evidence type="ECO:0000259" key="4">
    <source>
        <dbReference type="Pfam" id="PF24883"/>
    </source>
</evidence>
<reference evidence="5 6" key="1">
    <citation type="submission" date="2017-02" db="EMBL/GenBank/DDBJ databases">
        <title>Genomes of Trichoderma spp. with biocontrol activity.</title>
        <authorList>
            <person name="Gardiner D."/>
            <person name="Kazan K."/>
            <person name="Vos C."/>
            <person name="Harvey P."/>
        </authorList>
    </citation>
    <scope>NUCLEOTIDE SEQUENCE [LARGE SCALE GENOMIC DNA]</scope>
    <source>
        <strain evidence="5 6">A5MH</strain>
    </source>
</reference>
<dbReference type="Pfam" id="PF24809">
    <property type="entry name" value="DUF7708"/>
    <property type="match status" value="1"/>
</dbReference>
<comment type="caution">
    <text evidence="5">The sequence shown here is derived from an EMBL/GenBank/DDBJ whole genome shotgun (WGS) entry which is preliminary data.</text>
</comment>
<dbReference type="InterPro" id="IPR056125">
    <property type="entry name" value="DUF7708"/>
</dbReference>
<feature type="region of interest" description="Disordered" evidence="2">
    <location>
        <begin position="1281"/>
        <end position="1304"/>
    </location>
</feature>
<evidence type="ECO:0000313" key="5">
    <source>
        <dbReference type="EMBL" id="PNP39968.1"/>
    </source>
</evidence>
<evidence type="ECO:0000256" key="2">
    <source>
        <dbReference type="SAM" id="MobiDB-lite"/>
    </source>
</evidence>
<feature type="compositionally biased region" description="Polar residues" evidence="2">
    <location>
        <begin position="1395"/>
        <end position="1409"/>
    </location>
</feature>
<evidence type="ECO:0000313" key="6">
    <source>
        <dbReference type="Proteomes" id="UP000236546"/>
    </source>
</evidence>
<dbReference type="SUPFAM" id="SSF52540">
    <property type="entry name" value="P-loop containing nucleoside triphosphate hydrolases"/>
    <property type="match status" value="1"/>
</dbReference>
<dbReference type="PANTHER" id="PTHR10039">
    <property type="entry name" value="AMELOGENIN"/>
    <property type="match status" value="1"/>
</dbReference>
<evidence type="ECO:0000256" key="1">
    <source>
        <dbReference type="ARBA" id="ARBA00022737"/>
    </source>
</evidence>
<gene>
    <name evidence="5" type="ORF">TGAMA5MH_08234</name>
</gene>
<dbReference type="EMBL" id="MTYH01000074">
    <property type="protein sequence ID" value="PNP39968.1"/>
    <property type="molecule type" value="Genomic_DNA"/>
</dbReference>
<dbReference type="PANTHER" id="PTHR10039:SF14">
    <property type="entry name" value="NACHT DOMAIN-CONTAINING PROTEIN"/>
    <property type="match status" value="1"/>
</dbReference>
<feature type="domain" description="Nephrocystin 3-like N-terminal" evidence="4">
    <location>
        <begin position="265"/>
        <end position="425"/>
    </location>
</feature>
<dbReference type="Proteomes" id="UP000236546">
    <property type="component" value="Unassembled WGS sequence"/>
</dbReference>
<dbReference type="Gene3D" id="3.40.50.300">
    <property type="entry name" value="P-loop containing nucleotide triphosphate hydrolases"/>
    <property type="match status" value="1"/>
</dbReference>
<proteinExistence type="predicted"/>
<protein>
    <submittedName>
        <fullName evidence="5">Uncharacterized protein</fullName>
    </submittedName>
</protein>
<evidence type="ECO:0000259" key="3">
    <source>
        <dbReference type="Pfam" id="PF24809"/>
    </source>
</evidence>
<organism evidence="5 6">
    <name type="scientific">Trichoderma gamsii</name>
    <dbReference type="NCBI Taxonomy" id="398673"/>
    <lineage>
        <taxon>Eukaryota</taxon>
        <taxon>Fungi</taxon>
        <taxon>Dikarya</taxon>
        <taxon>Ascomycota</taxon>
        <taxon>Pezizomycotina</taxon>
        <taxon>Sordariomycetes</taxon>
        <taxon>Hypocreomycetidae</taxon>
        <taxon>Hypocreales</taxon>
        <taxon>Hypocreaceae</taxon>
        <taxon>Trichoderma</taxon>
    </lineage>
</organism>
<feature type="compositionally biased region" description="Basic and acidic residues" evidence="2">
    <location>
        <begin position="1222"/>
        <end position="1237"/>
    </location>
</feature>
<feature type="domain" description="DUF7708" evidence="3">
    <location>
        <begin position="66"/>
        <end position="161"/>
    </location>
</feature>
<sequence length="1433" mass="161514">MTTPTSTTVMGAADRFRLLVESLPDEERQLFESCNNADKLFENIRNLESKNLNKGKDRRRYMELTKTFIEAVQPMFKVLDTFNLVDPVHVASIWGGVRVVLQVTMNFVSFYSKIATSLREISTMVLFFKQVKVNNLVLGSETLKSLLENIFAEILDFLAGIVGLFYTGQGKAKSRVRIYGGAALKPFRYGQVLVQLKEYRSAVTSELIRIQALEIHSFSLSGTQIQQRFERESNEAMLQRFKQWLAPTTYTSRYEDAQSLRTPSTSQWIFDDPAYQKWLSIHDSSALLWIHGKPGAGKTVLAATLVEYLKDVDANPFYFFFDSLQSSSKASVDAYVAILSQILHKNPSNSQILDLINFTILFATDGQPTATIKEAADLLQLCLQLTEFEGMTLVLDGLDECADASKELMPLIKRISSQSKIRLILLGRSTVRGYLKGISVEDLSIGDSNFDDIQAYLKDELEACINDELLPEELDIEATAEKLSRRADGMFLWARLMMTYLALPSLLMFERIEAIREIDMPEGLDIMYERILVQIYKGSGTSFKLAAHVFTCLLYGNRELEERELEDSVVSRKRGGIDEQSRSFPNFVDTILLVCGGFVERSQQGSFRFIHASVHDYFKEEPQRRLTGRSQFQDPILVSTRVAGNLRLATHCLEYINYALPKKRLTPPETAKSQLEKQVPLSNYATTHWHTHMLATNGTLVEVQNAHKEEPDAYSEFISALCQLLSRPSAVSAWIQSCYAFHWEPPYLSLMEWAAQSDLPGFPWRQYSPQIDDVIPNVRELAQYLNWIITDWSVHLHEDPSCIYDEAAAFIKSEYATKPSDIAVKRLVSATPASNVSSEPLHKISKMMPDGRQDYVLSIYPPITYLQWSRHLDWDSDFSEIEQHSLGWVARLEIFDIDRSYDNATACFEMDIDANEVLLQLTQSLMCSSSGAVLQFPISLSSDGQAFTVLRTVYRLRKTPNELGVASHVLAFNASHPFWQPRISSRWKAHANNLYLYWIYFDDQGQYLCLVEQFLNHDLTVWAFGYNRIQSIDTSPQFISQVSIPLERGFVEHYPGRNRREFELAYHPFVGAIVVAGCNKSAFLWNFESRRPLYPLNGGSGGKLEMLSFTSDGKSVVWKRSGELPFAISVESMLPSKPPTVDLLDRPLDQTLNEEENGDDECRLLELSTPVSSQVATFGAGAGAIRPYGSGTLTHEPGQSGKEVLLLVSDRRVVVSQVPSSERNDEAGITNENDHEKQLELRNSQNLTLTRIPNWGFKAATPTVIFPREDGDPVRIVLDKDSTTANRVNPSQSFSSAGGNQLSHQNSPVIIERQIKSIQRHNQYSKQTPLLLSSPKQLEGNDVARLDGDADANIEEAAEKDGNTSSTDDTAIIITQPIAKVDEDTAVSMPLAPNPITSTTESPRDNTNPTKEKKFGKKLLGNLSRFLKRKPKV</sequence>
<accession>A0A2K0T360</accession>
<feature type="region of interest" description="Disordered" evidence="2">
    <location>
        <begin position="1217"/>
        <end position="1237"/>
    </location>
</feature>
<feature type="compositionally biased region" description="Polar residues" evidence="2">
    <location>
        <begin position="1283"/>
        <end position="1304"/>
    </location>
</feature>